<accession>A0A285PIR2</accession>
<dbReference type="PANTHER" id="PTHR10285">
    <property type="entry name" value="URIDINE KINASE"/>
    <property type="match status" value="1"/>
</dbReference>
<evidence type="ECO:0000313" key="7">
    <source>
        <dbReference type="EMBL" id="SNZ21147.1"/>
    </source>
</evidence>
<dbReference type="RefSeq" id="WP_097155531.1">
    <property type="nucleotide sequence ID" value="NZ_OBEL01000007.1"/>
</dbReference>
<keyword evidence="5 7" id="KW-0418">Kinase</keyword>
<dbReference type="AlphaFoldDB" id="A0A285PIR2"/>
<keyword evidence="4" id="KW-0547">Nucleotide-binding</keyword>
<evidence type="ECO:0000256" key="5">
    <source>
        <dbReference type="ARBA" id="ARBA00022777"/>
    </source>
</evidence>
<evidence type="ECO:0000256" key="1">
    <source>
        <dbReference type="ARBA" id="ARBA00004690"/>
    </source>
</evidence>
<protein>
    <recommendedName>
        <fullName evidence="2">uridine/cytidine kinase</fullName>
        <ecNumber evidence="2">2.7.1.48</ecNumber>
    </recommendedName>
</protein>
<dbReference type="SUPFAM" id="SSF52540">
    <property type="entry name" value="P-loop containing nucleoside triphosphate hydrolases"/>
    <property type="match status" value="1"/>
</dbReference>
<evidence type="ECO:0000256" key="2">
    <source>
        <dbReference type="ARBA" id="ARBA00012137"/>
    </source>
</evidence>
<dbReference type="GO" id="GO:0004849">
    <property type="term" value="F:uridine kinase activity"/>
    <property type="evidence" value="ECO:0007669"/>
    <property type="project" value="UniProtKB-EC"/>
</dbReference>
<dbReference type="GO" id="GO:0044206">
    <property type="term" value="P:UMP salvage"/>
    <property type="evidence" value="ECO:0007669"/>
    <property type="project" value="UniProtKB-UniPathway"/>
</dbReference>
<dbReference type="InterPro" id="IPR006083">
    <property type="entry name" value="PRK/URK"/>
</dbReference>
<evidence type="ECO:0000256" key="4">
    <source>
        <dbReference type="ARBA" id="ARBA00022741"/>
    </source>
</evidence>
<keyword evidence="8" id="KW-1185">Reference proteome</keyword>
<dbReference type="UniPathway" id="UPA00574">
    <property type="reaction ID" value="UER00637"/>
</dbReference>
<evidence type="ECO:0000256" key="3">
    <source>
        <dbReference type="ARBA" id="ARBA00022679"/>
    </source>
</evidence>
<feature type="domain" description="Phosphoribulokinase/uridine kinase" evidence="6">
    <location>
        <begin position="3"/>
        <end position="173"/>
    </location>
</feature>
<gene>
    <name evidence="7" type="ORF">SAMN06265368_4264</name>
</gene>
<dbReference type="EC" id="2.7.1.48" evidence="2"/>
<dbReference type="PRINTS" id="PR00988">
    <property type="entry name" value="URIDINKINASE"/>
</dbReference>
<organism evidence="7 8">
    <name type="scientific">Cohaesibacter gelatinilyticus</name>
    <dbReference type="NCBI Taxonomy" id="372072"/>
    <lineage>
        <taxon>Bacteria</taxon>
        <taxon>Pseudomonadati</taxon>
        <taxon>Pseudomonadota</taxon>
        <taxon>Alphaproteobacteria</taxon>
        <taxon>Hyphomicrobiales</taxon>
        <taxon>Cohaesibacteraceae</taxon>
    </lineage>
</organism>
<sequence>MKIISIAGGSASGKSSFARRLQNRIGTDKANLICEDDYYLGAVEGNFDHIDTKDHALILSHINDLKAGNSIEVPRYDMKIHDRSEEVEVMEPKDVLILEGTQILYRKKLSRIADCKVYIDAPDDIRLARRMARDIIERKRDPEDIINQYLEQVKPMHYRYTYPSKYVADVIINNEFSMYKNPSRLDRYIEIIINRVTGSEETV</sequence>
<dbReference type="Gene3D" id="3.40.50.300">
    <property type="entry name" value="P-loop containing nucleotide triphosphate hydrolases"/>
    <property type="match status" value="1"/>
</dbReference>
<keyword evidence="3" id="KW-0808">Transferase</keyword>
<name>A0A285PIR2_9HYPH</name>
<dbReference type="InterPro" id="IPR000764">
    <property type="entry name" value="Uridine_kinase-like"/>
</dbReference>
<evidence type="ECO:0000313" key="8">
    <source>
        <dbReference type="Proteomes" id="UP000219439"/>
    </source>
</evidence>
<dbReference type="InterPro" id="IPR027417">
    <property type="entry name" value="P-loop_NTPase"/>
</dbReference>
<comment type="pathway">
    <text evidence="1">Pyrimidine metabolism; UMP biosynthesis via salvage pathway; UMP from uridine: step 1/1.</text>
</comment>
<dbReference type="Pfam" id="PF00485">
    <property type="entry name" value="PRK"/>
    <property type="match status" value="1"/>
</dbReference>
<dbReference type="GO" id="GO:0005524">
    <property type="term" value="F:ATP binding"/>
    <property type="evidence" value="ECO:0007669"/>
    <property type="project" value="InterPro"/>
</dbReference>
<evidence type="ECO:0000259" key="6">
    <source>
        <dbReference type="Pfam" id="PF00485"/>
    </source>
</evidence>
<dbReference type="CDD" id="cd02023">
    <property type="entry name" value="UMPK"/>
    <property type="match status" value="1"/>
</dbReference>
<dbReference type="OrthoDB" id="9777642at2"/>
<reference evidence="7 8" key="1">
    <citation type="submission" date="2017-09" db="EMBL/GenBank/DDBJ databases">
        <authorList>
            <person name="Ehlers B."/>
            <person name="Leendertz F.H."/>
        </authorList>
    </citation>
    <scope>NUCLEOTIDE SEQUENCE [LARGE SCALE GENOMIC DNA]</scope>
    <source>
        <strain evidence="7 8">DSM 18289</strain>
    </source>
</reference>
<dbReference type="Proteomes" id="UP000219439">
    <property type="component" value="Unassembled WGS sequence"/>
</dbReference>
<proteinExistence type="predicted"/>
<dbReference type="EMBL" id="OBEL01000007">
    <property type="protein sequence ID" value="SNZ21147.1"/>
    <property type="molecule type" value="Genomic_DNA"/>
</dbReference>